<dbReference type="eggNOG" id="KOG4197">
    <property type="taxonomic scope" value="Eukaryota"/>
</dbReference>
<dbReference type="Gene3D" id="1.25.40.10">
    <property type="entry name" value="Tetratricopeptide repeat domain"/>
    <property type="match status" value="2"/>
</dbReference>
<dbReference type="Gramene" id="EOY17094">
    <property type="protein sequence ID" value="EOY17094"/>
    <property type="gene ID" value="TCM_036272"/>
</dbReference>
<evidence type="ECO:0000256" key="3">
    <source>
        <dbReference type="PROSITE-ProRule" id="PRU00708"/>
    </source>
</evidence>
<feature type="repeat" description="PPR" evidence="3">
    <location>
        <begin position="315"/>
        <end position="349"/>
    </location>
</feature>
<evidence type="ECO:0000256" key="1">
    <source>
        <dbReference type="ARBA" id="ARBA00007626"/>
    </source>
</evidence>
<dbReference type="OMA" id="IDNCGWL"/>
<evidence type="ECO:0000313" key="5">
    <source>
        <dbReference type="Proteomes" id="UP000026915"/>
    </source>
</evidence>
<dbReference type="Pfam" id="PF01535">
    <property type="entry name" value="PPR"/>
    <property type="match status" value="2"/>
</dbReference>
<feature type="repeat" description="PPR" evidence="3">
    <location>
        <begin position="350"/>
        <end position="384"/>
    </location>
</feature>
<evidence type="ECO:0000313" key="4">
    <source>
        <dbReference type="EMBL" id="EOY17094.1"/>
    </source>
</evidence>
<dbReference type="PROSITE" id="PS51375">
    <property type="entry name" value="PPR"/>
    <property type="match status" value="4"/>
</dbReference>
<dbReference type="InterPro" id="IPR002885">
    <property type="entry name" value="PPR_rpt"/>
</dbReference>
<keyword evidence="2" id="KW-0677">Repeat</keyword>
<dbReference type="InterPro" id="IPR011990">
    <property type="entry name" value="TPR-like_helical_dom_sf"/>
</dbReference>
<name>A0A061FRD6_THECC</name>
<dbReference type="AlphaFoldDB" id="A0A061FRD6"/>
<dbReference type="EMBL" id="CM001886">
    <property type="protein sequence ID" value="EOY17094.1"/>
    <property type="molecule type" value="Genomic_DNA"/>
</dbReference>
<reference evidence="4 5" key="1">
    <citation type="journal article" date="2013" name="Genome Biol.">
        <title>The genome sequence of the most widely cultivated cacao type and its use to identify candidate genes regulating pod color.</title>
        <authorList>
            <person name="Motamayor J.C."/>
            <person name="Mockaitis K."/>
            <person name="Schmutz J."/>
            <person name="Haiminen N."/>
            <person name="Iii D.L."/>
            <person name="Cornejo O."/>
            <person name="Findley S.D."/>
            <person name="Zheng P."/>
            <person name="Utro F."/>
            <person name="Royaert S."/>
            <person name="Saski C."/>
            <person name="Jenkins J."/>
            <person name="Podicheti R."/>
            <person name="Zhao M."/>
            <person name="Scheffler B.E."/>
            <person name="Stack J.C."/>
            <person name="Feltus F.A."/>
            <person name="Mustiga G.M."/>
            <person name="Amores F."/>
            <person name="Phillips W."/>
            <person name="Marelli J.P."/>
            <person name="May G.D."/>
            <person name="Shapiro H."/>
            <person name="Ma J."/>
            <person name="Bustamante C.D."/>
            <person name="Schnell R.J."/>
            <person name="Main D."/>
            <person name="Gilbert D."/>
            <person name="Parida L."/>
            <person name="Kuhn D.N."/>
        </authorList>
    </citation>
    <scope>NUCLEOTIDE SEQUENCE [LARGE SCALE GENOMIC DNA]</scope>
    <source>
        <strain evidence="5">cv. Matina 1-6</strain>
    </source>
</reference>
<sequence length="494" mass="55390">MEISYLSRRNLNLRHFPIPHYCLSSLLFSVSSKSLPFLFSSPQTLLLPKPSPPPILSFHQFHSISSSDSSASLVSSNGFSSFLSTAYPSSQFFNLYDFRWFRSFSVSVSGLMASRKQALEVVSLIRSGQNDLESKLDGMNVSLSEASLNTIFRILNNEKVSALRFFYWIRESHPQFYHNSDICSLVIDNCGRLDDFDSAASLLNDFKLHGIRLNHRAFGFVPVMISSKAATKKSICKVVEVLNRIGGSCSVSGIHALIEMLCALESFEMAKYVIAKAEKRLSNYNILIRGQCRKGDFEGAREILDWMIKVGCNPNSQTFNNILSCLCKNDKVAEACQLLEQMLESGCPLDALTFEIFICYYCGLGRLDMAFEWLNKMDSSGIEPRITTHAAFVKGYFKLQQYEEAHNYVVVCSDKYKQASNIVYSLLASLHRKRGKPVIAQSILSEMIEKGLKPNFAVYMTVTKQLQKSGREDLAGNLRSSFSSLISQPSADNG</sequence>
<dbReference type="InParanoid" id="A0A061FRD6"/>
<organism evidence="4 5">
    <name type="scientific">Theobroma cacao</name>
    <name type="common">Cacao</name>
    <name type="synonym">Cocoa</name>
    <dbReference type="NCBI Taxonomy" id="3641"/>
    <lineage>
        <taxon>Eukaryota</taxon>
        <taxon>Viridiplantae</taxon>
        <taxon>Streptophyta</taxon>
        <taxon>Embryophyta</taxon>
        <taxon>Tracheophyta</taxon>
        <taxon>Spermatophyta</taxon>
        <taxon>Magnoliopsida</taxon>
        <taxon>eudicotyledons</taxon>
        <taxon>Gunneridae</taxon>
        <taxon>Pentapetalae</taxon>
        <taxon>rosids</taxon>
        <taxon>malvids</taxon>
        <taxon>Malvales</taxon>
        <taxon>Malvaceae</taxon>
        <taxon>Byttnerioideae</taxon>
        <taxon>Theobroma</taxon>
    </lineage>
</organism>
<dbReference type="HOGENOM" id="CLU_038021_1_0_1"/>
<dbReference type="Proteomes" id="UP000026915">
    <property type="component" value="Chromosome 8"/>
</dbReference>
<feature type="repeat" description="PPR" evidence="3">
    <location>
        <begin position="420"/>
        <end position="454"/>
    </location>
</feature>
<dbReference type="NCBIfam" id="TIGR00756">
    <property type="entry name" value="PPR"/>
    <property type="match status" value="3"/>
</dbReference>
<accession>A0A061FRD6</accession>
<dbReference type="SUPFAM" id="SSF48452">
    <property type="entry name" value="TPR-like"/>
    <property type="match status" value="1"/>
</dbReference>
<dbReference type="SUPFAM" id="SSF140860">
    <property type="entry name" value="Pseudo ankyrin repeat-like"/>
    <property type="match status" value="1"/>
</dbReference>
<dbReference type="PANTHER" id="PTHR47936">
    <property type="entry name" value="PPR_LONG DOMAIN-CONTAINING PROTEIN"/>
    <property type="match status" value="1"/>
</dbReference>
<comment type="similarity">
    <text evidence="1">Belongs to the PPR family. P subfamily.</text>
</comment>
<protein>
    <submittedName>
        <fullName evidence="4">Pentatricopeptide repeat superfamily protein, putative</fullName>
    </submittedName>
</protein>
<gene>
    <name evidence="4" type="ORF">TCM_036272</name>
</gene>
<keyword evidence="5" id="KW-1185">Reference proteome</keyword>
<evidence type="ECO:0000256" key="2">
    <source>
        <dbReference type="ARBA" id="ARBA00022737"/>
    </source>
</evidence>
<feature type="repeat" description="PPR" evidence="3">
    <location>
        <begin position="280"/>
        <end position="314"/>
    </location>
</feature>
<proteinExistence type="inferred from homology"/>
<dbReference type="PANTHER" id="PTHR47936:SF3">
    <property type="entry name" value="PENTACOTRIPEPTIDE-REPEAT REGION OF PRORP DOMAIN-CONTAINING PROTEIN"/>
    <property type="match status" value="1"/>
</dbReference>
<dbReference type="Pfam" id="PF13041">
    <property type="entry name" value="PPR_2"/>
    <property type="match status" value="1"/>
</dbReference>